<evidence type="ECO:0000313" key="4">
    <source>
        <dbReference type="Proteomes" id="UP000501058"/>
    </source>
</evidence>
<dbReference type="InterPro" id="IPR008778">
    <property type="entry name" value="Pirin_C_dom"/>
</dbReference>
<dbReference type="AlphaFoldDB" id="A0A6G7Y5V7"/>
<evidence type="ECO:0000313" key="3">
    <source>
        <dbReference type="EMBL" id="QIK72099.1"/>
    </source>
</evidence>
<organism evidence="3 4">
    <name type="scientific">Propioniciclava coleopterorum</name>
    <dbReference type="NCBI Taxonomy" id="2714937"/>
    <lineage>
        <taxon>Bacteria</taxon>
        <taxon>Bacillati</taxon>
        <taxon>Actinomycetota</taxon>
        <taxon>Actinomycetes</taxon>
        <taxon>Propionibacteriales</taxon>
        <taxon>Propionibacteriaceae</taxon>
        <taxon>Propioniciclava</taxon>
    </lineage>
</organism>
<gene>
    <name evidence="3" type="ORF">G7070_07225</name>
</gene>
<dbReference type="SUPFAM" id="SSF51182">
    <property type="entry name" value="RmlC-like cupins"/>
    <property type="match status" value="1"/>
</dbReference>
<feature type="region of interest" description="Disordered" evidence="1">
    <location>
        <begin position="101"/>
        <end position="136"/>
    </location>
</feature>
<proteinExistence type="predicted"/>
<feature type="domain" description="Pirin C-terminal" evidence="2">
    <location>
        <begin position="8"/>
        <end position="99"/>
    </location>
</feature>
<dbReference type="KEGG" id="prv:G7070_07225"/>
<dbReference type="EMBL" id="CP049865">
    <property type="protein sequence ID" value="QIK72099.1"/>
    <property type="molecule type" value="Genomic_DNA"/>
</dbReference>
<keyword evidence="4" id="KW-1185">Reference proteome</keyword>
<accession>A0A6G7Y5V7</accession>
<dbReference type="Pfam" id="PF05726">
    <property type="entry name" value="Pirin_C"/>
    <property type="match status" value="1"/>
</dbReference>
<reference evidence="3 4" key="1">
    <citation type="submission" date="2020-03" db="EMBL/GenBank/DDBJ databases">
        <title>Propioniciclava sp. nov., isolated from Hydrophilus acuminatus.</title>
        <authorList>
            <person name="Hyun D.-W."/>
            <person name="Bae J.-W."/>
        </authorList>
    </citation>
    <scope>NUCLEOTIDE SEQUENCE [LARGE SCALE GENOMIC DNA]</scope>
    <source>
        <strain evidence="3 4">HDW11</strain>
    </source>
</reference>
<name>A0A6G7Y5V7_9ACTN</name>
<evidence type="ECO:0000259" key="2">
    <source>
        <dbReference type="Pfam" id="PF05726"/>
    </source>
</evidence>
<dbReference type="Proteomes" id="UP000501058">
    <property type="component" value="Chromosome"/>
</dbReference>
<protein>
    <recommendedName>
        <fullName evidence="2">Pirin C-terminal domain-containing protein</fullName>
    </recommendedName>
</protein>
<evidence type="ECO:0000256" key="1">
    <source>
        <dbReference type="SAM" id="MobiDB-lite"/>
    </source>
</evidence>
<sequence length="136" mass="14136">MRFASHDPLQLAIPDGWEFGILALDEPLTVEGVAVPPGHLAVVAGQDSLSVSVGADAGHVVRALVLGGEVPEPFVPWWNFVAGDHDEVVAWRAAYEEARAGGSTSFAPPPGVDPGSLVAAPPLPSVRLLPKHRSPA</sequence>
<dbReference type="InterPro" id="IPR011051">
    <property type="entry name" value="RmlC_Cupin_sf"/>
</dbReference>